<accession>A0A930BNN5</accession>
<evidence type="ECO:0000313" key="2">
    <source>
        <dbReference type="EMBL" id="MBF1163448.1"/>
    </source>
</evidence>
<feature type="chain" id="PRO_5037763107" description="Porin" evidence="1">
    <location>
        <begin position="21"/>
        <end position="259"/>
    </location>
</feature>
<keyword evidence="1" id="KW-0732">Signal</keyword>
<sequence length="259" mass="27969">MKKSLIALALVSAFAAPAFAEEAAPAPALTGNIGLVSNYIFRGISQTQNHPAIQGGFDYNHASGFYVGTWASNVGWVTRSDYSAKDNNSMELDLYGGYKGSFATDFSYDVGMIKYYFPGTGIAGNPTPDTLEMYAGIGWKFITLKYNYTVSKYFVGWGDQDGEGKNNRGSGYIDLSANYDLGDGWGVQAHIGHQKVKNYSDASYTDWKLGVTKDVGFGVVGLAYTDTNANTCGDTVAAYCWNNKNVAKGNAVLSFTKTF</sequence>
<organism evidence="2 3">
    <name type="scientific">Dechloromonas agitata</name>
    <dbReference type="NCBI Taxonomy" id="73030"/>
    <lineage>
        <taxon>Bacteria</taxon>
        <taxon>Pseudomonadati</taxon>
        <taxon>Pseudomonadota</taxon>
        <taxon>Betaproteobacteria</taxon>
        <taxon>Rhodocyclales</taxon>
        <taxon>Azonexaceae</taxon>
        <taxon>Dechloromonas</taxon>
    </lineage>
</organism>
<gene>
    <name evidence="2" type="ORF">HXL68_00260</name>
</gene>
<comment type="caution">
    <text evidence="2">The sequence shown here is derived from an EMBL/GenBank/DDBJ whole genome shotgun (WGS) entry which is preliminary data.</text>
</comment>
<feature type="signal peptide" evidence="1">
    <location>
        <begin position="1"/>
        <end position="20"/>
    </location>
</feature>
<evidence type="ECO:0000256" key="1">
    <source>
        <dbReference type="SAM" id="SignalP"/>
    </source>
</evidence>
<dbReference type="InterPro" id="IPR010239">
    <property type="entry name" value="CHP02001"/>
</dbReference>
<dbReference type="Proteomes" id="UP000718593">
    <property type="component" value="Unassembled WGS sequence"/>
</dbReference>
<evidence type="ECO:0008006" key="4">
    <source>
        <dbReference type="Google" id="ProtNLM"/>
    </source>
</evidence>
<name>A0A930BNN5_9RHOO</name>
<dbReference type="NCBIfam" id="TIGR02001">
    <property type="entry name" value="gcw_chp"/>
    <property type="match status" value="1"/>
</dbReference>
<dbReference type="Pfam" id="PF09694">
    <property type="entry name" value="Gcw_chp"/>
    <property type="match status" value="1"/>
</dbReference>
<reference evidence="2" key="1">
    <citation type="submission" date="2020-04" db="EMBL/GenBank/DDBJ databases">
        <title>Deep metagenomics examines the oral microbiome during advanced dental caries in children, revealing novel taxa and co-occurrences with host molecules.</title>
        <authorList>
            <person name="Baker J.L."/>
            <person name="Morton J.T."/>
            <person name="Dinis M."/>
            <person name="Alvarez R."/>
            <person name="Tran N.C."/>
            <person name="Knight R."/>
            <person name="Edlund A."/>
        </authorList>
    </citation>
    <scope>NUCLEOTIDE SEQUENCE</scope>
    <source>
        <strain evidence="2">JCVI_32_bin.24</strain>
    </source>
</reference>
<dbReference type="AlphaFoldDB" id="A0A930BNN5"/>
<evidence type="ECO:0000313" key="3">
    <source>
        <dbReference type="Proteomes" id="UP000718593"/>
    </source>
</evidence>
<protein>
    <recommendedName>
        <fullName evidence="4">Porin</fullName>
    </recommendedName>
</protein>
<dbReference type="EMBL" id="JABZMI010000001">
    <property type="protein sequence ID" value="MBF1163448.1"/>
    <property type="molecule type" value="Genomic_DNA"/>
</dbReference>
<proteinExistence type="predicted"/>